<sequence>MSKAELVGSFPVEAEAAIAMSIPPAAPEPAPEVALAVITQGRQYLLQLRDDLDWILYPGQWGLFGGHIEPGETPWQALQRELQEEIGYSPQTATFLWSEAEPTVTRHLFHVLLEVDLWALQLGEGQDFHLVDPAAIAQGAVYSARIQQQRAIGAPHYKILQRFQANYSYLLNGDRKTEVQ</sequence>
<keyword evidence="6" id="KW-0227">DNA damage</keyword>
<evidence type="ECO:0000256" key="8">
    <source>
        <dbReference type="ARBA" id="ARBA00022842"/>
    </source>
</evidence>
<evidence type="ECO:0000313" key="13">
    <source>
        <dbReference type="EMBL" id="AZB73605.2"/>
    </source>
</evidence>
<evidence type="ECO:0000256" key="1">
    <source>
        <dbReference type="ARBA" id="ARBA00001946"/>
    </source>
</evidence>
<dbReference type="InterPro" id="IPR015797">
    <property type="entry name" value="NUDIX_hydrolase-like_dom_sf"/>
</dbReference>
<comment type="similarity">
    <text evidence="2">Belongs to the Nudix hydrolase family.</text>
</comment>
<dbReference type="PROSITE" id="PS51462">
    <property type="entry name" value="NUDIX"/>
    <property type="match status" value="1"/>
</dbReference>
<proteinExistence type="inferred from homology"/>
<evidence type="ECO:0000259" key="12">
    <source>
        <dbReference type="PROSITE" id="PS51462"/>
    </source>
</evidence>
<dbReference type="GO" id="GO:0046872">
    <property type="term" value="F:metal ion binding"/>
    <property type="evidence" value="ECO:0007669"/>
    <property type="project" value="UniProtKB-KW"/>
</dbReference>
<dbReference type="PANTHER" id="PTHR47707">
    <property type="entry name" value="8-OXO-DGTP DIPHOSPHATASE"/>
    <property type="match status" value="1"/>
</dbReference>
<reference evidence="13 14" key="1">
    <citation type="journal article" date="2018" name="Sci. Rep.">
        <title>Genome Features and Biochemical Characteristics of a Robust, Fast Growing and Naturally Transformable Cyanobacterium Synechococcus elongatus PCC 11801 Isolated from India.</title>
        <authorList>
            <person name="Jaiswal D."/>
            <person name="Sengupta A."/>
            <person name="Sohoni S."/>
            <person name="Sengupta S."/>
            <person name="Phadnavis A.G."/>
            <person name="Pakrasi H.B."/>
            <person name="Wangikar P.P."/>
        </authorList>
    </citation>
    <scope>NUCLEOTIDE SEQUENCE [LARGE SCALE GENOMIC DNA]</scope>
    <source>
        <strain evidence="13 14">PCC 11801</strain>
    </source>
</reference>
<dbReference type="InterPro" id="IPR020084">
    <property type="entry name" value="NUDIX_hydrolase_CS"/>
</dbReference>
<evidence type="ECO:0000256" key="6">
    <source>
        <dbReference type="ARBA" id="ARBA00022763"/>
    </source>
</evidence>
<evidence type="ECO:0000313" key="14">
    <source>
        <dbReference type="Proteomes" id="UP000267249"/>
    </source>
</evidence>
<dbReference type="GO" id="GO:0044715">
    <property type="term" value="F:8-oxo-dGDP phosphatase activity"/>
    <property type="evidence" value="ECO:0007669"/>
    <property type="project" value="TreeGrafter"/>
</dbReference>
<keyword evidence="5" id="KW-0479">Metal-binding</keyword>
<dbReference type="Proteomes" id="UP000267249">
    <property type="component" value="Chromosome"/>
</dbReference>
<keyword evidence="4" id="KW-0235">DNA replication</keyword>
<evidence type="ECO:0000256" key="9">
    <source>
        <dbReference type="ARBA" id="ARBA00023204"/>
    </source>
</evidence>
<name>A0AAN1QQ95_SYNEL</name>
<feature type="domain" description="Nudix hydrolase" evidence="12">
    <location>
        <begin position="28"/>
        <end position="153"/>
    </location>
</feature>
<dbReference type="GO" id="GO:0044716">
    <property type="term" value="F:8-oxo-GDP phosphatase activity"/>
    <property type="evidence" value="ECO:0007669"/>
    <property type="project" value="TreeGrafter"/>
</dbReference>
<dbReference type="EC" id="3.6.1.55" evidence="11"/>
<keyword evidence="3" id="KW-0515">Mutator protein</keyword>
<dbReference type="PROSITE" id="PS00893">
    <property type="entry name" value="NUDIX_BOX"/>
    <property type="match status" value="1"/>
</dbReference>
<evidence type="ECO:0000256" key="5">
    <source>
        <dbReference type="ARBA" id="ARBA00022723"/>
    </source>
</evidence>
<evidence type="ECO:0000256" key="3">
    <source>
        <dbReference type="ARBA" id="ARBA00022457"/>
    </source>
</evidence>
<evidence type="ECO:0000256" key="10">
    <source>
        <dbReference type="ARBA" id="ARBA00035861"/>
    </source>
</evidence>
<evidence type="ECO:0000256" key="2">
    <source>
        <dbReference type="ARBA" id="ARBA00005582"/>
    </source>
</evidence>
<dbReference type="GO" id="GO:0035539">
    <property type="term" value="F:8-oxo-7,8-dihydrodeoxyguanosine triphosphate pyrophosphatase activity"/>
    <property type="evidence" value="ECO:0007669"/>
    <property type="project" value="UniProtKB-EC"/>
</dbReference>
<keyword evidence="9" id="KW-0234">DNA repair</keyword>
<keyword evidence="7 13" id="KW-0378">Hydrolase</keyword>
<dbReference type="AlphaFoldDB" id="A0AAN1QQ95"/>
<evidence type="ECO:0000256" key="4">
    <source>
        <dbReference type="ARBA" id="ARBA00022705"/>
    </source>
</evidence>
<dbReference type="GO" id="GO:0006281">
    <property type="term" value="P:DNA repair"/>
    <property type="evidence" value="ECO:0007669"/>
    <property type="project" value="UniProtKB-KW"/>
</dbReference>
<comment type="cofactor">
    <cofactor evidence="1">
        <name>Mg(2+)</name>
        <dbReference type="ChEBI" id="CHEBI:18420"/>
    </cofactor>
</comment>
<comment type="catalytic activity">
    <reaction evidence="10">
        <text>8-oxo-dGTP + H2O = 8-oxo-dGMP + diphosphate + H(+)</text>
        <dbReference type="Rhea" id="RHEA:31575"/>
        <dbReference type="ChEBI" id="CHEBI:15377"/>
        <dbReference type="ChEBI" id="CHEBI:15378"/>
        <dbReference type="ChEBI" id="CHEBI:33019"/>
        <dbReference type="ChEBI" id="CHEBI:63224"/>
        <dbReference type="ChEBI" id="CHEBI:77896"/>
        <dbReference type="EC" id="3.6.1.55"/>
    </reaction>
</comment>
<organism evidence="13 14">
    <name type="scientific">Synechococcus elongatus PCC 11801</name>
    <dbReference type="NCBI Taxonomy" id="2219813"/>
    <lineage>
        <taxon>Bacteria</taxon>
        <taxon>Bacillati</taxon>
        <taxon>Cyanobacteriota</taxon>
        <taxon>Cyanophyceae</taxon>
        <taxon>Synechococcales</taxon>
        <taxon>Synechococcaceae</taxon>
        <taxon>Synechococcus</taxon>
    </lineage>
</organism>
<keyword evidence="8" id="KW-0460">Magnesium</keyword>
<dbReference type="Gene3D" id="3.90.79.10">
    <property type="entry name" value="Nucleoside Triphosphate Pyrophosphohydrolase"/>
    <property type="match status" value="1"/>
</dbReference>
<dbReference type="InterPro" id="IPR047127">
    <property type="entry name" value="MutT-like"/>
</dbReference>
<dbReference type="Pfam" id="PF00293">
    <property type="entry name" value="NUDIX"/>
    <property type="match status" value="1"/>
</dbReference>
<dbReference type="GO" id="GO:0006260">
    <property type="term" value="P:DNA replication"/>
    <property type="evidence" value="ECO:0007669"/>
    <property type="project" value="UniProtKB-KW"/>
</dbReference>
<accession>A0AAN1QQ95</accession>
<evidence type="ECO:0000256" key="7">
    <source>
        <dbReference type="ARBA" id="ARBA00022801"/>
    </source>
</evidence>
<protein>
    <recommendedName>
        <fullName evidence="11">8-oxo-dGTP diphosphatase</fullName>
        <ecNumber evidence="11">3.6.1.55</ecNumber>
    </recommendedName>
</protein>
<evidence type="ECO:0000256" key="11">
    <source>
        <dbReference type="ARBA" id="ARBA00038905"/>
    </source>
</evidence>
<dbReference type="GO" id="GO:0008413">
    <property type="term" value="F:8-oxo-7,8-dihydroguanosine triphosphate pyrophosphatase activity"/>
    <property type="evidence" value="ECO:0007669"/>
    <property type="project" value="TreeGrafter"/>
</dbReference>
<dbReference type="InterPro" id="IPR000086">
    <property type="entry name" value="NUDIX_hydrolase_dom"/>
</dbReference>
<dbReference type="EMBL" id="CP030139">
    <property type="protein sequence ID" value="AZB73605.2"/>
    <property type="molecule type" value="Genomic_DNA"/>
</dbReference>
<dbReference type="CDD" id="cd18882">
    <property type="entry name" value="NUDIX_Hydrolase"/>
    <property type="match status" value="1"/>
</dbReference>
<dbReference type="PANTHER" id="PTHR47707:SF1">
    <property type="entry name" value="NUDIX HYDROLASE FAMILY PROTEIN"/>
    <property type="match status" value="1"/>
</dbReference>
<gene>
    <name evidence="13" type="ORF">DOP62_01960</name>
</gene>
<dbReference type="SUPFAM" id="SSF55811">
    <property type="entry name" value="Nudix"/>
    <property type="match status" value="1"/>
</dbReference>